<keyword evidence="2" id="KW-0812">Transmembrane</keyword>
<evidence type="ECO:0000313" key="3">
    <source>
        <dbReference type="EMBL" id="QBB70462.1"/>
    </source>
</evidence>
<sequence length="98" mass="9968">MSKSQETRASEKNSAHDFSSAVSDLGSVTGHAASEVKDALHEAATHIGGAAKDAASAVAANLDPDAMKAALVKYTREHPLIVVGAAFAAGILVSRALR</sequence>
<dbReference type="Proteomes" id="UP000291562">
    <property type="component" value="Chromosome"/>
</dbReference>
<evidence type="ECO:0008006" key="5">
    <source>
        <dbReference type="Google" id="ProtNLM"/>
    </source>
</evidence>
<evidence type="ECO:0000256" key="1">
    <source>
        <dbReference type="SAM" id="MobiDB-lite"/>
    </source>
</evidence>
<keyword evidence="4" id="KW-1185">Reference proteome</keyword>
<dbReference type="AlphaFoldDB" id="A0A411HIV4"/>
<gene>
    <name evidence="3" type="ORF">ELE36_08835</name>
</gene>
<dbReference type="KEGG" id="xbc:ELE36_08835"/>
<evidence type="ECO:0000256" key="2">
    <source>
        <dbReference type="SAM" id="Phobius"/>
    </source>
</evidence>
<feature type="region of interest" description="Disordered" evidence="1">
    <location>
        <begin position="1"/>
        <end position="21"/>
    </location>
</feature>
<keyword evidence="2" id="KW-0472">Membrane</keyword>
<dbReference type="EMBL" id="CP035704">
    <property type="protein sequence ID" value="QBB70462.1"/>
    <property type="molecule type" value="Genomic_DNA"/>
</dbReference>
<proteinExistence type="predicted"/>
<organism evidence="3 4">
    <name type="scientific">Pseudolysobacter antarcticus</name>
    <dbReference type="NCBI Taxonomy" id="2511995"/>
    <lineage>
        <taxon>Bacteria</taxon>
        <taxon>Pseudomonadati</taxon>
        <taxon>Pseudomonadota</taxon>
        <taxon>Gammaproteobacteria</taxon>
        <taxon>Lysobacterales</taxon>
        <taxon>Rhodanobacteraceae</taxon>
        <taxon>Pseudolysobacter</taxon>
    </lineage>
</organism>
<feature type="compositionally biased region" description="Basic and acidic residues" evidence="1">
    <location>
        <begin position="1"/>
        <end position="15"/>
    </location>
</feature>
<accession>A0A411HIV4</accession>
<feature type="transmembrane region" description="Helical" evidence="2">
    <location>
        <begin position="80"/>
        <end position="97"/>
    </location>
</feature>
<evidence type="ECO:0000313" key="4">
    <source>
        <dbReference type="Proteomes" id="UP000291562"/>
    </source>
</evidence>
<reference evidence="3 4" key="1">
    <citation type="submission" date="2019-01" db="EMBL/GenBank/DDBJ databases">
        <title>Pseudolysobacter antarctica gen. nov., sp. nov., isolated from Fildes Peninsula, Antarctica.</title>
        <authorList>
            <person name="Wei Z."/>
            <person name="Peng F."/>
        </authorList>
    </citation>
    <scope>NUCLEOTIDE SEQUENCE [LARGE SCALE GENOMIC DNA]</scope>
    <source>
        <strain evidence="3 4">AQ6-296</strain>
    </source>
</reference>
<protein>
    <recommendedName>
        <fullName evidence="5">DUF883 family protein</fullName>
    </recommendedName>
</protein>
<keyword evidence="2" id="KW-1133">Transmembrane helix</keyword>
<dbReference type="RefSeq" id="WP_129832720.1">
    <property type="nucleotide sequence ID" value="NZ_CP035704.1"/>
</dbReference>
<name>A0A411HIV4_9GAMM</name>